<dbReference type="SMART" id="SM00254">
    <property type="entry name" value="ShKT"/>
    <property type="match status" value="3"/>
</dbReference>
<sequence length="560" mass="63111">MELSIYEMDQSKITNVQSIHAEDERKLNVHCKNNPKFNDYLGLDCEHHSHYTKSCRDTWIVGYPTKSIESLIINCPKACKLCGAETAVNMELEEKTNIKDHQPHKESCSDDKDFRDRLGMNCRQYSAIYDCGMFASVVGFSSPDIQQLLQKCPKSCGICSTPPTSSPETSPKSTPSFTPSLFPSVVTTKRKFSDGVGEILTRATCRDNNTFTDWNGLRCKDFQDLNCSLLESIGYKNVETILEECPMSCHSCSKGIERTNEIDCQDNVAFKDSKGLTCEHHKFITHCDTIDFWGYTNEDVDIIRQNCPVTCGDCTIWTKGPTEYPTENYFPSWSPSFQLASEEVTVNKMSVPKDFHQEKFKNASLQPIVTSIDITGVVVVVALAMLLAVFFVFRNSRNCRRLEDRCSVSNDIILDDIQGVYSNNGVVMQNPSSNSYSSEITERISNKRCNLGPLFRHDNFNNPTVQESIDSQDSRSETTTSEMEYGSVGAANDFLHHLNNWKRSLLLDGTNVNQNVMEEGNIKGILKKPSFKKVIADRDYTHEPPVMQCPLNKPSDIGCL</sequence>
<evidence type="ECO:0000256" key="2">
    <source>
        <dbReference type="SAM" id="Phobius"/>
    </source>
</evidence>
<reference evidence="4" key="1">
    <citation type="submission" date="2021-01" db="EMBL/GenBank/DDBJ databases">
        <authorList>
            <person name="Corre E."/>
            <person name="Pelletier E."/>
            <person name="Niang G."/>
            <person name="Scheremetjew M."/>
            <person name="Finn R."/>
            <person name="Kale V."/>
            <person name="Holt S."/>
            <person name="Cochrane G."/>
            <person name="Meng A."/>
            <person name="Brown T."/>
            <person name="Cohen L."/>
        </authorList>
    </citation>
    <scope>NUCLEOTIDE SEQUENCE</scope>
    <source>
        <strain evidence="4">308</strain>
    </source>
</reference>
<proteinExistence type="predicted"/>
<keyword evidence="2" id="KW-0812">Transmembrane</keyword>
<keyword evidence="2" id="KW-1133">Transmembrane helix</keyword>
<feature type="domain" description="ShKT" evidence="3">
    <location>
        <begin position="54"/>
        <end position="83"/>
    </location>
</feature>
<protein>
    <recommendedName>
        <fullName evidence="3">ShKT domain-containing protein</fullName>
    </recommendedName>
</protein>
<feature type="domain" description="ShKT" evidence="3">
    <location>
        <begin position="277"/>
        <end position="315"/>
    </location>
</feature>
<name>A0A7S1BGS8_9STRA</name>
<dbReference type="InterPro" id="IPR003582">
    <property type="entry name" value="ShKT_dom"/>
</dbReference>
<gene>
    <name evidence="4" type="ORF">CHYS00102_LOCUS13901</name>
</gene>
<keyword evidence="2" id="KW-0472">Membrane</keyword>
<organism evidence="4">
    <name type="scientific">Corethron hystrix</name>
    <dbReference type="NCBI Taxonomy" id="216773"/>
    <lineage>
        <taxon>Eukaryota</taxon>
        <taxon>Sar</taxon>
        <taxon>Stramenopiles</taxon>
        <taxon>Ochrophyta</taxon>
        <taxon>Bacillariophyta</taxon>
        <taxon>Coscinodiscophyceae</taxon>
        <taxon>Corethrophycidae</taxon>
        <taxon>Corethrales</taxon>
        <taxon>Corethraceae</taxon>
        <taxon>Corethron</taxon>
    </lineage>
</organism>
<evidence type="ECO:0000256" key="1">
    <source>
        <dbReference type="SAM" id="MobiDB-lite"/>
    </source>
</evidence>
<feature type="domain" description="ShKT" evidence="3">
    <location>
        <begin position="121"/>
        <end position="160"/>
    </location>
</feature>
<dbReference type="EMBL" id="HBFR01019204">
    <property type="protein sequence ID" value="CAD8886703.1"/>
    <property type="molecule type" value="Transcribed_RNA"/>
</dbReference>
<accession>A0A7S1BGS8</accession>
<evidence type="ECO:0000313" key="4">
    <source>
        <dbReference type="EMBL" id="CAD8886703.1"/>
    </source>
</evidence>
<feature type="transmembrane region" description="Helical" evidence="2">
    <location>
        <begin position="374"/>
        <end position="393"/>
    </location>
</feature>
<feature type="region of interest" description="Disordered" evidence="1">
    <location>
        <begin position="462"/>
        <end position="482"/>
    </location>
</feature>
<evidence type="ECO:0000259" key="3">
    <source>
        <dbReference type="SMART" id="SM00254"/>
    </source>
</evidence>
<dbReference type="AlphaFoldDB" id="A0A7S1BGS8"/>